<evidence type="ECO:0000313" key="1">
    <source>
        <dbReference type="EMBL" id="KAK3247396.1"/>
    </source>
</evidence>
<comment type="caution">
    <text evidence="1">The sequence shown here is derived from an EMBL/GenBank/DDBJ whole genome shotgun (WGS) entry which is preliminary data.</text>
</comment>
<dbReference type="AlphaFoldDB" id="A0AAE0C2P7"/>
<organism evidence="1 2">
    <name type="scientific">Cymbomonas tetramitiformis</name>
    <dbReference type="NCBI Taxonomy" id="36881"/>
    <lineage>
        <taxon>Eukaryota</taxon>
        <taxon>Viridiplantae</taxon>
        <taxon>Chlorophyta</taxon>
        <taxon>Pyramimonadophyceae</taxon>
        <taxon>Pyramimonadales</taxon>
        <taxon>Pyramimonadaceae</taxon>
        <taxon>Cymbomonas</taxon>
    </lineage>
</organism>
<proteinExistence type="predicted"/>
<gene>
    <name evidence="1" type="ORF">CYMTET_43104</name>
</gene>
<sequence>MPLGCRCAAAADAAADAVRSCAAVKKGIGDILWTSVLTEGSDRKLTTKGAKHMDKKIKGEGNNIRPQ</sequence>
<keyword evidence="2" id="KW-1185">Reference proteome</keyword>
<protein>
    <submittedName>
        <fullName evidence="1">Uncharacterized protein</fullName>
    </submittedName>
</protein>
<dbReference type="Proteomes" id="UP001190700">
    <property type="component" value="Unassembled WGS sequence"/>
</dbReference>
<evidence type="ECO:0000313" key="2">
    <source>
        <dbReference type="Proteomes" id="UP001190700"/>
    </source>
</evidence>
<dbReference type="EMBL" id="LGRX02029024">
    <property type="protein sequence ID" value="KAK3247396.1"/>
    <property type="molecule type" value="Genomic_DNA"/>
</dbReference>
<reference evidence="1 2" key="1">
    <citation type="journal article" date="2015" name="Genome Biol. Evol.">
        <title>Comparative Genomics of a Bacterivorous Green Alga Reveals Evolutionary Causalities and Consequences of Phago-Mixotrophic Mode of Nutrition.</title>
        <authorList>
            <person name="Burns J.A."/>
            <person name="Paasch A."/>
            <person name="Narechania A."/>
            <person name="Kim E."/>
        </authorList>
    </citation>
    <scope>NUCLEOTIDE SEQUENCE [LARGE SCALE GENOMIC DNA]</scope>
    <source>
        <strain evidence="1 2">PLY_AMNH</strain>
    </source>
</reference>
<name>A0AAE0C2P7_9CHLO</name>
<accession>A0AAE0C2P7</accession>